<dbReference type="SUPFAM" id="SSF55347">
    <property type="entry name" value="Glyceraldehyde-3-phosphate dehydrogenase-like, C-terminal domain"/>
    <property type="match status" value="1"/>
</dbReference>
<dbReference type="AlphaFoldDB" id="A0AA43QIA6"/>
<proteinExistence type="predicted"/>
<dbReference type="PANTHER" id="PTHR43708:SF1">
    <property type="entry name" value="GALACTOSE_LACTOSE METABOLISM REGULATORY PROTEIN GAL80"/>
    <property type="match status" value="1"/>
</dbReference>
<organism evidence="3 4">
    <name type="scientific">Ramalina farinacea</name>
    <dbReference type="NCBI Taxonomy" id="258253"/>
    <lineage>
        <taxon>Eukaryota</taxon>
        <taxon>Fungi</taxon>
        <taxon>Dikarya</taxon>
        <taxon>Ascomycota</taxon>
        <taxon>Pezizomycotina</taxon>
        <taxon>Lecanoromycetes</taxon>
        <taxon>OSLEUM clade</taxon>
        <taxon>Lecanoromycetidae</taxon>
        <taxon>Lecanorales</taxon>
        <taxon>Lecanorineae</taxon>
        <taxon>Ramalinaceae</taxon>
        <taxon>Ramalina</taxon>
    </lineage>
</organism>
<sequence>MVIRLGIIGLSADPQAWAAVAHIGPLRQKALTDKYELTAVATSSLKTAKAAAKAYGVPESKAYDNPEDIANDQDVDMVVVSVKVPMHHQLTKPALRAKKDVLVEWPLGANTAQAEELAALAKSQNVKNAVALQARTSPLVQKAKEIIDSGAIGRIMATNMVINSAAMMKLPEKAAYLGDQASGASVVSIAVAHSLDPIVYLLGEFEWLSALLTTSSPTIQFYKPDGSLTAPEPRNFADCISIHGKLDGGAAVNFACNTTEGSPDGLTWDIIGEKGTIKMDLEKSMLQMAEGKLSLYQPPGSAGNEGLYGVQKAGTWTDVPIEPHMAFGGIGELYNAFAEGKGGFADFDEAVKRHKMVDAIFRSGEKGTRESYL</sequence>
<dbReference type="InterPro" id="IPR051317">
    <property type="entry name" value="Gfo/Idh/MocA_oxidoreduct"/>
</dbReference>
<dbReference type="InterPro" id="IPR055080">
    <property type="entry name" value="Gal80p-like_C"/>
</dbReference>
<dbReference type="InterPro" id="IPR036291">
    <property type="entry name" value="NAD(P)-bd_dom_sf"/>
</dbReference>
<evidence type="ECO:0000259" key="2">
    <source>
        <dbReference type="Pfam" id="PF22685"/>
    </source>
</evidence>
<dbReference type="Pfam" id="PF22685">
    <property type="entry name" value="Gal80p_C-like"/>
    <property type="match status" value="1"/>
</dbReference>
<name>A0AA43QIA6_9LECA</name>
<dbReference type="EMBL" id="JAPUFD010000004">
    <property type="protein sequence ID" value="MDI1487056.1"/>
    <property type="molecule type" value="Genomic_DNA"/>
</dbReference>
<feature type="domain" description="Gfo/Idh/MocA-like oxidoreductase N-terminal" evidence="1">
    <location>
        <begin position="4"/>
        <end position="130"/>
    </location>
</feature>
<dbReference type="Proteomes" id="UP001161017">
    <property type="component" value="Unassembled WGS sequence"/>
</dbReference>
<dbReference type="InterPro" id="IPR000683">
    <property type="entry name" value="Gfo/Idh/MocA-like_OxRdtase_N"/>
</dbReference>
<dbReference type="Gene3D" id="3.40.50.720">
    <property type="entry name" value="NAD(P)-binding Rossmann-like Domain"/>
    <property type="match status" value="1"/>
</dbReference>
<keyword evidence="4" id="KW-1185">Reference proteome</keyword>
<evidence type="ECO:0000259" key="1">
    <source>
        <dbReference type="Pfam" id="PF01408"/>
    </source>
</evidence>
<evidence type="ECO:0008006" key="5">
    <source>
        <dbReference type="Google" id="ProtNLM"/>
    </source>
</evidence>
<comment type="caution">
    <text evidence="3">The sequence shown here is derived from an EMBL/GenBank/DDBJ whole genome shotgun (WGS) entry which is preliminary data.</text>
</comment>
<evidence type="ECO:0000313" key="3">
    <source>
        <dbReference type="EMBL" id="MDI1487056.1"/>
    </source>
</evidence>
<protein>
    <recommendedName>
        <fullName evidence="5">Gfo/Idh/MocA-like oxidoreductase N-terminal domain-containing protein</fullName>
    </recommendedName>
</protein>
<evidence type="ECO:0000313" key="4">
    <source>
        <dbReference type="Proteomes" id="UP001161017"/>
    </source>
</evidence>
<dbReference type="GO" id="GO:0000166">
    <property type="term" value="F:nucleotide binding"/>
    <property type="evidence" value="ECO:0007669"/>
    <property type="project" value="InterPro"/>
</dbReference>
<feature type="domain" description="Gal80p-like C-terminal" evidence="2">
    <location>
        <begin position="138"/>
        <end position="279"/>
    </location>
</feature>
<dbReference type="PANTHER" id="PTHR43708">
    <property type="entry name" value="CONSERVED EXPRESSED OXIDOREDUCTASE (EUROFUNG)"/>
    <property type="match status" value="1"/>
</dbReference>
<dbReference type="SUPFAM" id="SSF51735">
    <property type="entry name" value="NAD(P)-binding Rossmann-fold domains"/>
    <property type="match status" value="1"/>
</dbReference>
<dbReference type="Pfam" id="PF01408">
    <property type="entry name" value="GFO_IDH_MocA"/>
    <property type="match status" value="1"/>
</dbReference>
<gene>
    <name evidence="3" type="ORF">OHK93_006319</name>
</gene>
<accession>A0AA43QIA6</accession>
<reference evidence="3" key="1">
    <citation type="journal article" date="2023" name="Genome Biol. Evol.">
        <title>First Whole Genome Sequence and Flow Cytometry Genome Size Data for the Lichen-Forming Fungus Ramalina farinacea (Ascomycota).</title>
        <authorList>
            <person name="Llewellyn T."/>
            <person name="Mian S."/>
            <person name="Hill R."/>
            <person name="Leitch I.J."/>
            <person name="Gaya E."/>
        </authorList>
    </citation>
    <scope>NUCLEOTIDE SEQUENCE</scope>
    <source>
        <strain evidence="3">LIQ254RAFAR</strain>
    </source>
</reference>
<dbReference type="Gene3D" id="3.30.360.10">
    <property type="entry name" value="Dihydrodipicolinate Reductase, domain 2"/>
    <property type="match status" value="1"/>
</dbReference>